<dbReference type="Pfam" id="PF05190">
    <property type="entry name" value="MutS_IV"/>
    <property type="match status" value="1"/>
</dbReference>
<dbReference type="PIRSF" id="PIRSF037677">
    <property type="entry name" value="DNA_mis_repair_Msh6"/>
    <property type="match status" value="1"/>
</dbReference>
<dbReference type="AlphaFoldDB" id="A0AAN7PAC5"/>
<dbReference type="SUPFAM" id="SSF55271">
    <property type="entry name" value="DNA repair protein MutS, domain I"/>
    <property type="match status" value="1"/>
</dbReference>
<dbReference type="Gene3D" id="3.30.420.110">
    <property type="entry name" value="MutS, connector domain"/>
    <property type="match status" value="1"/>
</dbReference>
<dbReference type="SUPFAM" id="SSF53150">
    <property type="entry name" value="DNA repair protein MutS, domain II"/>
    <property type="match status" value="1"/>
</dbReference>
<dbReference type="InterPro" id="IPR036678">
    <property type="entry name" value="MutS_con_dom_sf"/>
</dbReference>
<dbReference type="Pfam" id="PF05188">
    <property type="entry name" value="MutS_II"/>
    <property type="match status" value="1"/>
</dbReference>
<evidence type="ECO:0000259" key="8">
    <source>
        <dbReference type="PROSITE" id="PS00486"/>
    </source>
</evidence>
<dbReference type="InterPro" id="IPR000432">
    <property type="entry name" value="DNA_mismatch_repair_MutS_C"/>
</dbReference>
<comment type="caution">
    <text evidence="9">The sequence shown here is derived from an EMBL/GenBank/DDBJ whole genome shotgun (WGS) entry which is preliminary data.</text>
</comment>
<dbReference type="SUPFAM" id="SSF52540">
    <property type="entry name" value="P-loop containing nucleoside triphosphate hydrolases"/>
    <property type="match status" value="1"/>
</dbReference>
<dbReference type="InterPro" id="IPR027417">
    <property type="entry name" value="P-loop_NTPase"/>
</dbReference>
<evidence type="ECO:0000256" key="3">
    <source>
        <dbReference type="ARBA" id="ARBA00022763"/>
    </source>
</evidence>
<dbReference type="Pfam" id="PF00488">
    <property type="entry name" value="MutS_V"/>
    <property type="match status" value="1"/>
</dbReference>
<feature type="region of interest" description="Disordered" evidence="7">
    <location>
        <begin position="1"/>
        <end position="106"/>
    </location>
</feature>
<gene>
    <name evidence="9" type="ORF">RN001_010762</name>
</gene>
<evidence type="ECO:0000256" key="4">
    <source>
        <dbReference type="ARBA" id="ARBA00022840"/>
    </source>
</evidence>
<dbReference type="InterPro" id="IPR017261">
    <property type="entry name" value="DNA_mismatch_repair_MutS/MSH"/>
</dbReference>
<dbReference type="InterPro" id="IPR007861">
    <property type="entry name" value="DNA_mismatch_repair_MutS_clamp"/>
</dbReference>
<organism evidence="9 10">
    <name type="scientific">Aquatica leii</name>
    <dbReference type="NCBI Taxonomy" id="1421715"/>
    <lineage>
        <taxon>Eukaryota</taxon>
        <taxon>Metazoa</taxon>
        <taxon>Ecdysozoa</taxon>
        <taxon>Arthropoda</taxon>
        <taxon>Hexapoda</taxon>
        <taxon>Insecta</taxon>
        <taxon>Pterygota</taxon>
        <taxon>Neoptera</taxon>
        <taxon>Endopterygota</taxon>
        <taxon>Coleoptera</taxon>
        <taxon>Polyphaga</taxon>
        <taxon>Elateriformia</taxon>
        <taxon>Elateroidea</taxon>
        <taxon>Lampyridae</taxon>
        <taxon>Luciolinae</taxon>
        <taxon>Aquatica</taxon>
    </lineage>
</organism>
<dbReference type="SMART" id="SM00533">
    <property type="entry name" value="MUTSd"/>
    <property type="match status" value="1"/>
</dbReference>
<dbReference type="PROSITE" id="PS00486">
    <property type="entry name" value="DNA_MISMATCH_REPAIR_2"/>
    <property type="match status" value="1"/>
</dbReference>
<dbReference type="InterPro" id="IPR016151">
    <property type="entry name" value="DNA_mismatch_repair_MutS_N"/>
</dbReference>
<evidence type="ECO:0000256" key="1">
    <source>
        <dbReference type="ARBA" id="ARBA00006271"/>
    </source>
</evidence>
<keyword evidence="10" id="KW-1185">Reference proteome</keyword>
<dbReference type="InterPro" id="IPR007696">
    <property type="entry name" value="DNA_mismatch_repair_MutS_core"/>
</dbReference>
<reference evidence="10" key="1">
    <citation type="submission" date="2023-01" db="EMBL/GenBank/DDBJ databases">
        <title>Key to firefly adult light organ development and bioluminescence: homeobox transcription factors regulate luciferase expression and transportation to peroxisome.</title>
        <authorList>
            <person name="Fu X."/>
        </authorList>
    </citation>
    <scope>NUCLEOTIDE SEQUENCE [LARGE SCALE GENOMIC DNA]</scope>
</reference>
<comment type="function">
    <text evidence="6">Component of the post-replicative DNA mismatch repair system (MMR).</text>
</comment>
<dbReference type="SMART" id="SM00534">
    <property type="entry name" value="MUTSac"/>
    <property type="match status" value="1"/>
</dbReference>
<protein>
    <recommendedName>
        <fullName evidence="8">DNA mismatch repair proteins mutS family domain-containing protein</fullName>
    </recommendedName>
</protein>
<dbReference type="FunFam" id="1.10.1420.10:FF:000005">
    <property type="entry name" value="DNA mismatch repair protein"/>
    <property type="match status" value="1"/>
</dbReference>
<evidence type="ECO:0000313" key="9">
    <source>
        <dbReference type="EMBL" id="KAK4878256.1"/>
    </source>
</evidence>
<dbReference type="SUPFAM" id="SSF48334">
    <property type="entry name" value="DNA repair protein MutS, domain III"/>
    <property type="match status" value="1"/>
</dbReference>
<evidence type="ECO:0000256" key="6">
    <source>
        <dbReference type="RuleBase" id="RU003756"/>
    </source>
</evidence>
<dbReference type="Proteomes" id="UP001353858">
    <property type="component" value="Unassembled WGS sequence"/>
</dbReference>
<evidence type="ECO:0000256" key="5">
    <source>
        <dbReference type="ARBA" id="ARBA00023125"/>
    </source>
</evidence>
<keyword evidence="6" id="KW-0234">DNA repair</keyword>
<dbReference type="PANTHER" id="PTHR11361">
    <property type="entry name" value="DNA MISMATCH REPAIR PROTEIN MUTS FAMILY MEMBER"/>
    <property type="match status" value="1"/>
</dbReference>
<keyword evidence="2 6" id="KW-0547">Nucleotide-binding</keyword>
<dbReference type="FunFam" id="3.40.1170.10:FF:000002">
    <property type="entry name" value="DNA mismatch repair protein"/>
    <property type="match status" value="1"/>
</dbReference>
<keyword evidence="4" id="KW-0067">ATP-binding</keyword>
<dbReference type="GO" id="GO:0005524">
    <property type="term" value="F:ATP binding"/>
    <property type="evidence" value="ECO:0007669"/>
    <property type="project" value="UniProtKB-KW"/>
</dbReference>
<feature type="compositionally biased region" description="Polar residues" evidence="7">
    <location>
        <begin position="1"/>
        <end position="18"/>
    </location>
</feature>
<keyword evidence="5 6" id="KW-0238">DNA-binding</keyword>
<dbReference type="EMBL" id="JARPUR010000004">
    <property type="protein sequence ID" value="KAK4878256.1"/>
    <property type="molecule type" value="Genomic_DNA"/>
</dbReference>
<dbReference type="Gene3D" id="1.10.1420.10">
    <property type="match status" value="2"/>
</dbReference>
<keyword evidence="3 6" id="KW-0227">DNA damage</keyword>
<proteinExistence type="inferred from homology"/>
<accession>A0AAN7PAC5</accession>
<dbReference type="Gene3D" id="3.40.1170.10">
    <property type="entry name" value="DNA repair protein MutS, domain I"/>
    <property type="match status" value="1"/>
</dbReference>
<comment type="similarity">
    <text evidence="1 6">Belongs to the DNA mismatch repair MutS family.</text>
</comment>
<dbReference type="InterPro" id="IPR036187">
    <property type="entry name" value="DNA_mismatch_repair_MutS_sf"/>
</dbReference>
<feature type="compositionally biased region" description="Polar residues" evidence="7">
    <location>
        <begin position="31"/>
        <end position="46"/>
    </location>
</feature>
<dbReference type="GO" id="GO:0006298">
    <property type="term" value="P:mismatch repair"/>
    <property type="evidence" value="ECO:0007669"/>
    <property type="project" value="InterPro"/>
</dbReference>
<dbReference type="InterPro" id="IPR007695">
    <property type="entry name" value="DNA_mismatch_repair_MutS-lik_N"/>
</dbReference>
<dbReference type="GO" id="GO:0032301">
    <property type="term" value="C:MutSalpha complex"/>
    <property type="evidence" value="ECO:0007669"/>
    <property type="project" value="TreeGrafter"/>
</dbReference>
<dbReference type="Pfam" id="PF05192">
    <property type="entry name" value="MutS_III"/>
    <property type="match status" value="1"/>
</dbReference>
<dbReference type="InterPro" id="IPR007860">
    <property type="entry name" value="DNA_mmatch_repair_MutS_con_dom"/>
</dbReference>
<evidence type="ECO:0000256" key="7">
    <source>
        <dbReference type="SAM" id="MobiDB-lite"/>
    </source>
</evidence>
<dbReference type="GO" id="GO:0030983">
    <property type="term" value="F:mismatched DNA binding"/>
    <property type="evidence" value="ECO:0007669"/>
    <property type="project" value="InterPro"/>
</dbReference>
<dbReference type="Gene3D" id="3.40.50.300">
    <property type="entry name" value="P-loop containing nucleotide triphosphate hydrolases"/>
    <property type="match status" value="1"/>
</dbReference>
<dbReference type="PANTHER" id="PTHR11361:SF148">
    <property type="entry name" value="DNA MISMATCH REPAIR PROTEIN MSH6"/>
    <property type="match status" value="1"/>
</dbReference>
<name>A0AAN7PAC5_9COLE</name>
<dbReference type="InterPro" id="IPR045076">
    <property type="entry name" value="MutS"/>
</dbReference>
<dbReference type="GO" id="GO:0140664">
    <property type="term" value="F:ATP-dependent DNA damage sensor activity"/>
    <property type="evidence" value="ECO:0007669"/>
    <property type="project" value="InterPro"/>
</dbReference>
<feature type="domain" description="DNA mismatch repair proteins mutS family" evidence="8">
    <location>
        <begin position="909"/>
        <end position="925"/>
    </location>
</feature>
<sequence>MSKRTSLGQTNTLFNYFQSPKDKTPKAEPTNGDSNLHTPKKGTTTNESDEEVKPVTKKRNRLAIVDSDSSEESTSTPVSQKRPKLSESFLNKSINQSQEKTETQSTETWLHNRLEFLKPSHIRDINKNRPDHPDYDERTLHVPDEFLNKQTPAMRQWWLLKSKHYDTVLFFKVGKFYEFYHMDAVIGVNNLGFSYMKGDFAHSGFPESAYGRMASSLIEQGFKIARVEQTETPEMMAERCKTKRSGKFDKVVNREICQISTQGTCIYGAQMREAKQALPYYMIAIAEKPLTGRSEFGVCFIDTTIGTFHLGQFDDDKHCSRLLGLFAEYTPALILIERGRLQPSTQDVLKKSVGNVKRDTLTPNSQFLNAQNTLDALSKGCYFRDKNDEFQWPPVLCDLIDHGNPKPEFELALKALGACLWYLKDSELDIYMLSMKKFQMYEPVDSKADNDTVKRDFMVLDYVTIENLSLLGGAGSLQTTLDFCSTAFGKRLLQQWICRPLCRIDRILERQNAVEDLYLNNEIRQAARSLLKKLPDLERQISKIHTFGNRFSSQHPDSRAVLYENKTYSKRKILDLISTMQGFERAQEITRLFQGCDSSLLVKLTQLPPKGRFLDITETLQFFKEAFDQKQAETEGKIIPQPGVDDEYDEAERDISRVQERSVAYLEELEGMFRCKLSYFGTDKKRFQIEVPEHKTNKVTSEFQLEGTRKGAKPCKRYSTSTSRQILADMIRAETKRNKIVQDLNRRIFEKFSDNRAIWEQVTHCLMMLDVLCSFAEYARTKPQNICFPAIHPFRSSAFVDVKGGVHPCINLEDFVPNDTQLGVGDNSKLLLLTGPNMGGKSTLMRQVALIIIMAQMGCPVPADKCELSLVDRIFTRLGASDNILQGQSTFLIELSEAAAILQHATRNSFVLIDELGRGTSTHDGNAIATAYLKKLIELQSRTIFSTHYHSLVEYYQGQSGIQLGHMACMTEDDQDEDDPMLSITLLYQLKAGSCPKSYGFNAAKLAGLPKDIIKNAHKIATELENVIKQRRALRSIMLCTDPDAIREMLKSL</sequence>
<evidence type="ECO:0000256" key="2">
    <source>
        <dbReference type="ARBA" id="ARBA00022741"/>
    </source>
</evidence>
<dbReference type="Pfam" id="PF01624">
    <property type="entry name" value="MutS_I"/>
    <property type="match status" value="1"/>
</dbReference>
<evidence type="ECO:0000313" key="10">
    <source>
        <dbReference type="Proteomes" id="UP001353858"/>
    </source>
</evidence>